<evidence type="ECO:0000313" key="3">
    <source>
        <dbReference type="EMBL" id="CAH0517777.1"/>
    </source>
</evidence>
<dbReference type="Gene3D" id="1.25.40.20">
    <property type="entry name" value="Ankyrin repeat-containing domain"/>
    <property type="match status" value="1"/>
</dbReference>
<dbReference type="PANTHER" id="PTHR24118">
    <property type="entry name" value="POTE ANKYRIN DOMAIN"/>
    <property type="match status" value="1"/>
</dbReference>
<dbReference type="AlphaFoldDB" id="A0AAU9KUS0"/>
<evidence type="ECO:0000313" key="2">
    <source>
        <dbReference type="EMBL" id="CAH0477053.1"/>
    </source>
</evidence>
<dbReference type="Proteomes" id="UP001158986">
    <property type="component" value="Unassembled WGS sequence"/>
</dbReference>
<protein>
    <submittedName>
        <fullName evidence="2">Uncharacterized protein</fullName>
    </submittedName>
</protein>
<proteinExistence type="predicted"/>
<comment type="caution">
    <text evidence="2">The sequence shown here is derived from an EMBL/GenBank/DDBJ whole genome shotgun (WGS) entry which is preliminary data.</text>
</comment>
<dbReference type="PANTHER" id="PTHR24118:SF99">
    <property type="entry name" value="POTE ANKYRIN DOMAIN FAMILY MEMBER 3C-RELATED"/>
    <property type="match status" value="1"/>
</dbReference>
<dbReference type="EMBL" id="CAKLCB010000253">
    <property type="protein sequence ID" value="CAH0517777.1"/>
    <property type="molecule type" value="Genomic_DNA"/>
</dbReference>
<keyword evidence="4" id="KW-1185">Reference proteome</keyword>
<dbReference type="InterPro" id="IPR036770">
    <property type="entry name" value="Ankyrin_rpt-contain_sf"/>
</dbReference>
<evidence type="ECO:0000313" key="4">
    <source>
        <dbReference type="Proteomes" id="UP001158986"/>
    </source>
</evidence>
<dbReference type="PROSITE" id="PS50088">
    <property type="entry name" value="ANK_REPEAT"/>
    <property type="match status" value="2"/>
</dbReference>
<dbReference type="Pfam" id="PF12796">
    <property type="entry name" value="Ank_2"/>
    <property type="match status" value="1"/>
</dbReference>
<dbReference type="InterPro" id="IPR002110">
    <property type="entry name" value="Ankyrin_rpt"/>
</dbReference>
<dbReference type="EMBL" id="CAKKTJ010000168">
    <property type="protein sequence ID" value="CAH0477053.1"/>
    <property type="molecule type" value="Genomic_DNA"/>
</dbReference>
<name>A0AAU9KUS0_9STRA</name>
<evidence type="ECO:0000256" key="1">
    <source>
        <dbReference type="PROSITE-ProRule" id="PRU00023"/>
    </source>
</evidence>
<gene>
    <name evidence="3" type="ORF">PBS001_LOCUS4363</name>
    <name evidence="2" type="ORF">PBS003_LOCUS3807</name>
</gene>
<feature type="repeat" description="ANK" evidence="1">
    <location>
        <begin position="33"/>
        <end position="71"/>
    </location>
</feature>
<sequence>MHAALWDEVQGSCDVTKLQKALDGGVEPSVVLDGWTPIHFLCDSRSVDPAARAEGLRLLLQAGFDSNAVDENGWSALHLLCKNKSGEDEDLVQAIQQLLVAKANVNLQTLDNKKSALHILCENEAVSENTLAALLEADPDVNLLDKDGNTPLHYLAENHYVSDRMFSLMLAFQTNVNILNNFQSTPAHYICQNSCATQLMIRDLLKHKVNFNIKNNIGNTPVHYLCENDVVTVDMLKEIMNDKHVNVTIPNALGKLACDYIPSQKADCLAYLQKFVAPNLLPANCNSNATAEIGGEDPSELPEPLRSALVAWNMSLPPFDAGFYNVVSCEATFEPIYDEVQEISRHASENLGESSPAFIAWKKSLEKWRACILLAYAALVPPNIWHQYAEHFQRPVPSDLLKALGKVEAAWKQFPEQTQRRGRFQALADVFTP</sequence>
<keyword evidence="1" id="KW-0040">ANK repeat</keyword>
<dbReference type="Proteomes" id="UP001160483">
    <property type="component" value="Unassembled WGS sequence"/>
</dbReference>
<organism evidence="2 5">
    <name type="scientific">Peronospora belbahrii</name>
    <dbReference type="NCBI Taxonomy" id="622444"/>
    <lineage>
        <taxon>Eukaryota</taxon>
        <taxon>Sar</taxon>
        <taxon>Stramenopiles</taxon>
        <taxon>Oomycota</taxon>
        <taxon>Peronosporomycetes</taxon>
        <taxon>Peronosporales</taxon>
        <taxon>Peronosporaceae</taxon>
        <taxon>Peronospora</taxon>
    </lineage>
</organism>
<dbReference type="SMART" id="SM00248">
    <property type="entry name" value="ANK"/>
    <property type="match status" value="6"/>
</dbReference>
<reference evidence="2 4" key="1">
    <citation type="submission" date="2021-11" db="EMBL/GenBank/DDBJ databases">
        <authorList>
            <person name="Islam A."/>
            <person name="Islam S."/>
            <person name="Flora M.S."/>
            <person name="Rahman M."/>
            <person name="Ziaur R.M."/>
            <person name="Epstein J.H."/>
            <person name="Hassan M."/>
            <person name="Klassen M."/>
            <person name="Woodard K."/>
            <person name="Webb A."/>
            <person name="Webby R.J."/>
            <person name="El Zowalaty M.E."/>
        </authorList>
    </citation>
    <scope>NUCLEOTIDE SEQUENCE</scope>
    <source>
        <strain evidence="3">Pbs1</strain>
        <strain evidence="2">Pbs3</strain>
    </source>
</reference>
<evidence type="ECO:0000313" key="5">
    <source>
        <dbReference type="Proteomes" id="UP001160483"/>
    </source>
</evidence>
<feature type="repeat" description="ANK" evidence="1">
    <location>
        <begin position="147"/>
        <end position="181"/>
    </location>
</feature>
<accession>A0AAU9KUS0</accession>
<dbReference type="SUPFAM" id="SSF48403">
    <property type="entry name" value="Ankyrin repeat"/>
    <property type="match status" value="1"/>
</dbReference>